<dbReference type="EMBL" id="JAACJP010000019">
    <property type="protein sequence ID" value="KAF5378586.1"/>
    <property type="molecule type" value="Genomic_DNA"/>
</dbReference>
<evidence type="ECO:0000256" key="2">
    <source>
        <dbReference type="SAM" id="SignalP"/>
    </source>
</evidence>
<feature type="signal peptide" evidence="2">
    <location>
        <begin position="1"/>
        <end position="22"/>
    </location>
</feature>
<organism evidence="3 4">
    <name type="scientific">Tricholomella constricta</name>
    <dbReference type="NCBI Taxonomy" id="117010"/>
    <lineage>
        <taxon>Eukaryota</taxon>
        <taxon>Fungi</taxon>
        <taxon>Dikarya</taxon>
        <taxon>Basidiomycota</taxon>
        <taxon>Agaricomycotina</taxon>
        <taxon>Agaricomycetes</taxon>
        <taxon>Agaricomycetidae</taxon>
        <taxon>Agaricales</taxon>
        <taxon>Tricholomatineae</taxon>
        <taxon>Lyophyllaceae</taxon>
        <taxon>Tricholomella</taxon>
    </lineage>
</organism>
<protein>
    <submittedName>
        <fullName evidence="3">Uncharacterized protein</fullName>
    </submittedName>
</protein>
<evidence type="ECO:0000313" key="4">
    <source>
        <dbReference type="Proteomes" id="UP000565441"/>
    </source>
</evidence>
<evidence type="ECO:0000313" key="3">
    <source>
        <dbReference type="EMBL" id="KAF5378586.1"/>
    </source>
</evidence>
<dbReference type="OrthoDB" id="3685327at2759"/>
<dbReference type="Proteomes" id="UP000565441">
    <property type="component" value="Unassembled WGS sequence"/>
</dbReference>
<accession>A0A8H5H7W9</accession>
<keyword evidence="4" id="KW-1185">Reference proteome</keyword>
<reference evidence="3 4" key="1">
    <citation type="journal article" date="2020" name="ISME J.">
        <title>Uncovering the hidden diversity of litter-decomposition mechanisms in mushroom-forming fungi.</title>
        <authorList>
            <person name="Floudas D."/>
            <person name="Bentzer J."/>
            <person name="Ahren D."/>
            <person name="Johansson T."/>
            <person name="Persson P."/>
            <person name="Tunlid A."/>
        </authorList>
    </citation>
    <scope>NUCLEOTIDE SEQUENCE [LARGE SCALE GENOMIC DNA]</scope>
    <source>
        <strain evidence="3 4">CBS 661.87</strain>
    </source>
</reference>
<dbReference type="AlphaFoldDB" id="A0A8H5H7W9"/>
<sequence>MKLTLTSALALALAATLVGVGALPSPNANAAELVVEPATGEGSWVAPANARNVTVPLPQGAGASDPNLNGRSPSSLATDLQAGCAVGANQANGDRGAFTRDTVGYLWGKDSSHNYLIIHTSYRSSFQGKQGVDWDSAHCTFGGVGFNVFAIRNGDLWNDGDGGFINWSFIGRFTRDGPHVHFTAP</sequence>
<feature type="compositionally biased region" description="Polar residues" evidence="1">
    <location>
        <begin position="66"/>
        <end position="75"/>
    </location>
</feature>
<feature type="chain" id="PRO_5034447296" evidence="2">
    <location>
        <begin position="23"/>
        <end position="185"/>
    </location>
</feature>
<feature type="region of interest" description="Disordered" evidence="1">
    <location>
        <begin position="56"/>
        <end position="75"/>
    </location>
</feature>
<proteinExistence type="predicted"/>
<comment type="caution">
    <text evidence="3">The sequence shown here is derived from an EMBL/GenBank/DDBJ whole genome shotgun (WGS) entry which is preliminary data.</text>
</comment>
<evidence type="ECO:0000256" key="1">
    <source>
        <dbReference type="SAM" id="MobiDB-lite"/>
    </source>
</evidence>
<gene>
    <name evidence="3" type="ORF">D9615_007101</name>
</gene>
<keyword evidence="2" id="KW-0732">Signal</keyword>
<name>A0A8H5H7W9_9AGAR</name>